<keyword evidence="2" id="KW-1185">Reference proteome</keyword>
<reference evidence="2" key="2">
    <citation type="submission" date="2015-01" db="EMBL/GenBank/DDBJ databases">
        <title>Evolutionary Origins and Diversification of the Mycorrhizal Mutualists.</title>
        <authorList>
            <consortium name="DOE Joint Genome Institute"/>
            <consortium name="Mycorrhizal Genomics Consortium"/>
            <person name="Kohler A."/>
            <person name="Kuo A."/>
            <person name="Nagy L.G."/>
            <person name="Floudas D."/>
            <person name="Copeland A."/>
            <person name="Barry K.W."/>
            <person name="Cichocki N."/>
            <person name="Veneault-Fourrey C."/>
            <person name="LaButti K."/>
            <person name="Lindquist E.A."/>
            <person name="Lipzen A."/>
            <person name="Lundell T."/>
            <person name="Morin E."/>
            <person name="Murat C."/>
            <person name="Riley R."/>
            <person name="Ohm R."/>
            <person name="Sun H."/>
            <person name="Tunlid A."/>
            <person name="Henrissat B."/>
            <person name="Grigoriev I.V."/>
            <person name="Hibbett D.S."/>
            <person name="Martin F."/>
        </authorList>
    </citation>
    <scope>NUCLEOTIDE SEQUENCE [LARGE SCALE GENOMIC DNA]</scope>
    <source>
        <strain evidence="2">Ve08.2h10</strain>
    </source>
</reference>
<dbReference type="AlphaFoldDB" id="A0A0D0DGG6"/>
<accession>A0A0D0DGG6</accession>
<reference evidence="1 2" key="1">
    <citation type="submission" date="2014-04" db="EMBL/GenBank/DDBJ databases">
        <authorList>
            <consortium name="DOE Joint Genome Institute"/>
            <person name="Kuo A."/>
            <person name="Kohler A."/>
            <person name="Jargeat P."/>
            <person name="Nagy L.G."/>
            <person name="Floudas D."/>
            <person name="Copeland A."/>
            <person name="Barry K.W."/>
            <person name="Cichocki N."/>
            <person name="Veneault-Fourrey C."/>
            <person name="LaButti K."/>
            <person name="Lindquist E.A."/>
            <person name="Lipzen A."/>
            <person name="Lundell T."/>
            <person name="Morin E."/>
            <person name="Murat C."/>
            <person name="Sun H."/>
            <person name="Tunlid A."/>
            <person name="Henrissat B."/>
            <person name="Grigoriev I.V."/>
            <person name="Hibbett D.S."/>
            <person name="Martin F."/>
            <person name="Nordberg H.P."/>
            <person name="Cantor M.N."/>
            <person name="Hua S.X."/>
        </authorList>
    </citation>
    <scope>NUCLEOTIDE SEQUENCE [LARGE SCALE GENOMIC DNA]</scope>
    <source>
        <strain evidence="1 2">Ve08.2h10</strain>
    </source>
</reference>
<organism evidence="1 2">
    <name type="scientific">Paxillus rubicundulus Ve08.2h10</name>
    <dbReference type="NCBI Taxonomy" id="930991"/>
    <lineage>
        <taxon>Eukaryota</taxon>
        <taxon>Fungi</taxon>
        <taxon>Dikarya</taxon>
        <taxon>Basidiomycota</taxon>
        <taxon>Agaricomycotina</taxon>
        <taxon>Agaricomycetes</taxon>
        <taxon>Agaricomycetidae</taxon>
        <taxon>Boletales</taxon>
        <taxon>Paxilineae</taxon>
        <taxon>Paxillaceae</taxon>
        <taxon>Paxillus</taxon>
    </lineage>
</organism>
<dbReference type="EMBL" id="KN826037">
    <property type="protein sequence ID" value="KIK80359.1"/>
    <property type="molecule type" value="Genomic_DNA"/>
</dbReference>
<protein>
    <submittedName>
        <fullName evidence="1">Uncharacterized protein</fullName>
    </submittedName>
</protein>
<dbReference type="HOGENOM" id="CLU_043065_1_0_1"/>
<dbReference type="InParanoid" id="A0A0D0DGG6"/>
<evidence type="ECO:0000313" key="1">
    <source>
        <dbReference type="EMBL" id="KIK80359.1"/>
    </source>
</evidence>
<proteinExistence type="predicted"/>
<evidence type="ECO:0000313" key="2">
    <source>
        <dbReference type="Proteomes" id="UP000054538"/>
    </source>
</evidence>
<gene>
    <name evidence="1" type="ORF">PAXRUDRAFT_766154</name>
</gene>
<dbReference type="OrthoDB" id="2665830at2759"/>
<sequence length="328" mass="36841">MADITAENDLQKVLNLTLQARWDVGISNVDSDLPLIPLPDNLPSFSMSEQIIAVFMLLSPTSKTSVSTALNKTQPPPNPNPASKFLLFNAADELPCSSTPSLYHLDTHRLIIDLAEAKHYLPLTLFTAKAMQHLYQESGSLKLIKSQHPIMKTMVNVIDTSSFGDEKDMDTIDWLEAISCYLVFLKQHASPKITSCFDNHFQFLLRQDNFKHNFPAILAADIEYCQNYSAQPRAHDQKAFEQCFTKIKLEKKIAELLNKHEFFCSQLADCSHHDRLTHCSKPYPCNVSGPWSKPASSFHSSARPSGDGPTPHHLCLICARISHKFSNC</sequence>
<name>A0A0D0DGG6_9AGAM</name>
<dbReference type="Proteomes" id="UP000054538">
    <property type="component" value="Unassembled WGS sequence"/>
</dbReference>